<protein>
    <submittedName>
        <fullName evidence="1">Uncharacterized protein</fullName>
    </submittedName>
</protein>
<dbReference type="Proteomes" id="UP000256324">
    <property type="component" value="Unassembled WGS sequence"/>
</dbReference>
<name>A0ABX9IBM7_9ACTN</name>
<comment type="caution">
    <text evidence="1">The sequence shown here is derived from an EMBL/GenBank/DDBJ whole genome shotgun (WGS) entry which is preliminary data.</text>
</comment>
<organism evidence="1 2">
    <name type="scientific">Cutibacterium namnetense</name>
    <dbReference type="NCBI Taxonomy" id="1574624"/>
    <lineage>
        <taxon>Bacteria</taxon>
        <taxon>Bacillati</taxon>
        <taxon>Actinomycetota</taxon>
        <taxon>Actinomycetes</taxon>
        <taxon>Propionibacteriales</taxon>
        <taxon>Propionibacteriaceae</taxon>
        <taxon>Cutibacterium</taxon>
    </lineage>
</organism>
<keyword evidence="2" id="KW-1185">Reference proteome</keyword>
<sequence length="66" mass="7622">MATNGEPVDFAVMRRGLYRVLLDSFEQEFVQRDALGVDLHGRDESDSTYRVPATWRARRIVEDPIP</sequence>
<accession>A0ABX9IBM7</accession>
<evidence type="ECO:0000313" key="2">
    <source>
        <dbReference type="Proteomes" id="UP000256324"/>
    </source>
</evidence>
<evidence type="ECO:0000313" key="1">
    <source>
        <dbReference type="EMBL" id="REB70796.1"/>
    </source>
</evidence>
<gene>
    <name evidence="1" type="ORF">CP880_03350</name>
</gene>
<dbReference type="EMBL" id="PCZS01000001">
    <property type="protein sequence ID" value="REB70796.1"/>
    <property type="molecule type" value="Genomic_DNA"/>
</dbReference>
<proteinExistence type="predicted"/>
<reference evidence="1 2" key="1">
    <citation type="submission" date="2017-09" db="EMBL/GenBank/DDBJ databases">
        <authorList>
            <person name="Bumgarner R.E."/>
        </authorList>
    </citation>
    <scope>NUCLEOTIDE SEQUENCE [LARGE SCALE GENOMIC DNA]</scope>
    <source>
        <strain evidence="1 2">T34998</strain>
    </source>
</reference>